<proteinExistence type="predicted"/>
<dbReference type="CDD" id="cd05483">
    <property type="entry name" value="retropepsin_like_bacteria"/>
    <property type="match status" value="1"/>
</dbReference>
<evidence type="ECO:0000313" key="3">
    <source>
        <dbReference type="Proteomes" id="UP001597369"/>
    </source>
</evidence>
<keyword evidence="3" id="KW-1185">Reference proteome</keyword>
<protein>
    <submittedName>
        <fullName evidence="2">Retropepsin-like aspartic protease</fullName>
        <ecNumber evidence="2">3.4.23.-</ecNumber>
    </submittedName>
</protein>
<dbReference type="InterPro" id="IPR034122">
    <property type="entry name" value="Retropepsin-like_bacterial"/>
</dbReference>
<keyword evidence="2" id="KW-0378">Hydrolase</keyword>
<dbReference type="RefSeq" id="WP_229960895.1">
    <property type="nucleotide sequence ID" value="NZ_JAJJWI010000009.1"/>
</dbReference>
<dbReference type="Gene3D" id="2.40.70.10">
    <property type="entry name" value="Acid Proteases"/>
    <property type="match status" value="2"/>
</dbReference>
<keyword evidence="1" id="KW-0732">Signal</keyword>
<dbReference type="Proteomes" id="UP001597369">
    <property type="component" value="Unassembled WGS sequence"/>
</dbReference>
<dbReference type="Pfam" id="PF13650">
    <property type="entry name" value="Asp_protease_2"/>
    <property type="match status" value="1"/>
</dbReference>
<feature type="chain" id="PRO_5047502386" evidence="1">
    <location>
        <begin position="22"/>
        <end position="305"/>
    </location>
</feature>
<evidence type="ECO:0000313" key="2">
    <source>
        <dbReference type="EMBL" id="MFD2067265.1"/>
    </source>
</evidence>
<accession>A0ABW4WZ34</accession>
<sequence length="305" mass="33217">MKLRTSLLTILLFLACLAVQAQQTIPFELAQSGHIMLKAQVNGVEGNFILDTGGGLTVITESFASKLNGLVKQDGGYTGFRATGERIDADLYTAREVTIGDHPSKETSLAIVDADFGPIDGLISLMSFRDQPFTIDFADKIVYLENTRSLAKRKKNGQVVPLQLEASRGVALDMFAYFVVNDKLTLQFLLDSGAGAGVFRLNSRYATALGVDIADTTKVEKTYRRSEINADVQTVIYRTAMDKLAVKGQPAIKIENFKAQLVEGLIYDGIMSVNWLGKQITINLAQREMIVGNKPARGSGTQTGL</sequence>
<reference evidence="3" key="1">
    <citation type="journal article" date="2019" name="Int. J. Syst. Evol. Microbiol.">
        <title>The Global Catalogue of Microorganisms (GCM) 10K type strain sequencing project: providing services to taxonomists for standard genome sequencing and annotation.</title>
        <authorList>
            <consortium name="The Broad Institute Genomics Platform"/>
            <consortium name="The Broad Institute Genome Sequencing Center for Infectious Disease"/>
            <person name="Wu L."/>
            <person name="Ma J."/>
        </authorList>
    </citation>
    <scope>NUCLEOTIDE SEQUENCE [LARGE SCALE GENOMIC DNA]</scope>
    <source>
        <strain evidence="3">JCM 16545</strain>
    </source>
</reference>
<gene>
    <name evidence="2" type="ORF">ACFSKU_10250</name>
</gene>
<feature type="signal peptide" evidence="1">
    <location>
        <begin position="1"/>
        <end position="21"/>
    </location>
</feature>
<dbReference type="EC" id="3.4.23.-" evidence="2"/>
<evidence type="ECO:0000256" key="1">
    <source>
        <dbReference type="SAM" id="SignalP"/>
    </source>
</evidence>
<organism evidence="2 3">
    <name type="scientific">Pontibacter silvestris</name>
    <dbReference type="NCBI Taxonomy" id="2305183"/>
    <lineage>
        <taxon>Bacteria</taxon>
        <taxon>Pseudomonadati</taxon>
        <taxon>Bacteroidota</taxon>
        <taxon>Cytophagia</taxon>
        <taxon>Cytophagales</taxon>
        <taxon>Hymenobacteraceae</taxon>
        <taxon>Pontibacter</taxon>
    </lineage>
</organism>
<comment type="caution">
    <text evidence="2">The sequence shown here is derived from an EMBL/GenBank/DDBJ whole genome shotgun (WGS) entry which is preliminary data.</text>
</comment>
<dbReference type="PROSITE" id="PS51257">
    <property type="entry name" value="PROKAR_LIPOPROTEIN"/>
    <property type="match status" value="1"/>
</dbReference>
<dbReference type="GO" id="GO:0016787">
    <property type="term" value="F:hydrolase activity"/>
    <property type="evidence" value="ECO:0007669"/>
    <property type="project" value="UniProtKB-KW"/>
</dbReference>
<dbReference type="InterPro" id="IPR021109">
    <property type="entry name" value="Peptidase_aspartic_dom_sf"/>
</dbReference>
<name>A0ABW4WZ34_9BACT</name>
<dbReference type="EMBL" id="JBHUHV010000029">
    <property type="protein sequence ID" value="MFD2067265.1"/>
    <property type="molecule type" value="Genomic_DNA"/>
</dbReference>
<dbReference type="SUPFAM" id="SSF50630">
    <property type="entry name" value="Acid proteases"/>
    <property type="match status" value="1"/>
</dbReference>